<evidence type="ECO:0000259" key="8">
    <source>
        <dbReference type="Pfam" id="PF04613"/>
    </source>
</evidence>
<dbReference type="Proteomes" id="UP000230052">
    <property type="component" value="Unassembled WGS sequence"/>
</dbReference>
<gene>
    <name evidence="7 9" type="primary">lpxD</name>
    <name evidence="9" type="ORF">COS99_01340</name>
</gene>
<comment type="subunit">
    <text evidence="7">Homotrimer.</text>
</comment>
<dbReference type="NCBIfam" id="TIGR01853">
    <property type="entry name" value="lipid_A_lpxD"/>
    <property type="match status" value="1"/>
</dbReference>
<dbReference type="InterPro" id="IPR020573">
    <property type="entry name" value="UDP_GlcNAc_AcTrfase_non-rep"/>
</dbReference>
<evidence type="ECO:0000256" key="4">
    <source>
        <dbReference type="ARBA" id="ARBA00022737"/>
    </source>
</evidence>
<evidence type="ECO:0000256" key="2">
    <source>
        <dbReference type="ARBA" id="ARBA00022556"/>
    </source>
</evidence>
<evidence type="ECO:0000256" key="6">
    <source>
        <dbReference type="ARBA" id="ARBA00023315"/>
    </source>
</evidence>
<dbReference type="PROSITE" id="PS00101">
    <property type="entry name" value="HEXAPEP_TRANSFERASES"/>
    <property type="match status" value="1"/>
</dbReference>
<comment type="pathway">
    <text evidence="7">Bacterial outer membrane biogenesis; LPS lipid A biosynthesis.</text>
</comment>
<evidence type="ECO:0000256" key="5">
    <source>
        <dbReference type="ARBA" id="ARBA00023098"/>
    </source>
</evidence>
<proteinExistence type="inferred from homology"/>
<keyword evidence="5 7" id="KW-0443">Lipid metabolism</keyword>
<comment type="catalytic activity">
    <reaction evidence="7">
        <text>a UDP-3-O-[(3R)-3-hydroxyacyl]-alpha-D-glucosamine + a (3R)-hydroxyacyl-[ACP] = a UDP-2-N,3-O-bis[(3R)-3-hydroxyacyl]-alpha-D-glucosamine + holo-[ACP] + H(+)</text>
        <dbReference type="Rhea" id="RHEA:53836"/>
        <dbReference type="Rhea" id="RHEA-COMP:9685"/>
        <dbReference type="Rhea" id="RHEA-COMP:9945"/>
        <dbReference type="ChEBI" id="CHEBI:15378"/>
        <dbReference type="ChEBI" id="CHEBI:64479"/>
        <dbReference type="ChEBI" id="CHEBI:78827"/>
        <dbReference type="ChEBI" id="CHEBI:137740"/>
        <dbReference type="ChEBI" id="CHEBI:137748"/>
        <dbReference type="EC" id="2.3.1.191"/>
    </reaction>
</comment>
<dbReference type="AlphaFoldDB" id="A0A2J0KY85"/>
<organism evidence="9 10">
    <name type="scientific">Candidatus Aquitaenariimonas noxiae</name>
    <dbReference type="NCBI Taxonomy" id="1974741"/>
    <lineage>
        <taxon>Bacteria</taxon>
        <taxon>Pseudomonadati</taxon>
        <taxon>Candidatus Omnitrophota</taxon>
        <taxon>Candidatus Aquitaenariimonas</taxon>
    </lineage>
</organism>
<dbReference type="GO" id="GO:0009245">
    <property type="term" value="P:lipid A biosynthetic process"/>
    <property type="evidence" value="ECO:0007669"/>
    <property type="project" value="UniProtKB-UniRule"/>
</dbReference>
<keyword evidence="3 7" id="KW-0808">Transferase</keyword>
<dbReference type="EMBL" id="PEWV01000013">
    <property type="protein sequence ID" value="PIU42274.1"/>
    <property type="molecule type" value="Genomic_DNA"/>
</dbReference>
<protein>
    <recommendedName>
        <fullName evidence="7">UDP-3-O-acylglucosamine N-acyltransferase</fullName>
        <ecNumber evidence="7">2.3.1.191</ecNumber>
    </recommendedName>
</protein>
<comment type="similarity">
    <text evidence="7">Belongs to the transferase hexapeptide repeat family. LpxD subfamily.</text>
</comment>
<accession>A0A2J0KY85</accession>
<keyword evidence="4 7" id="KW-0677">Repeat</keyword>
<dbReference type="GO" id="GO:0016410">
    <property type="term" value="F:N-acyltransferase activity"/>
    <property type="evidence" value="ECO:0007669"/>
    <property type="project" value="InterPro"/>
</dbReference>
<dbReference type="UniPathway" id="UPA00973"/>
<dbReference type="Pfam" id="PF04613">
    <property type="entry name" value="LpxD"/>
    <property type="match status" value="1"/>
</dbReference>
<dbReference type="InterPro" id="IPR007691">
    <property type="entry name" value="LpxD"/>
</dbReference>
<dbReference type="PANTHER" id="PTHR43378:SF2">
    <property type="entry name" value="UDP-3-O-ACYLGLUCOSAMINE N-ACYLTRANSFERASE 1, MITOCHONDRIAL-RELATED"/>
    <property type="match status" value="1"/>
</dbReference>
<feature type="domain" description="UDP-3-O-[3-hydroxymyristoyl] glucosamine N-acyltransferase non-repeat region" evidence="8">
    <location>
        <begin position="21"/>
        <end position="87"/>
    </location>
</feature>
<dbReference type="Gene3D" id="2.160.10.10">
    <property type="entry name" value="Hexapeptide repeat proteins"/>
    <property type="match status" value="1"/>
</dbReference>
<dbReference type="GO" id="GO:0103118">
    <property type="term" value="F:UDP-3-O-[(3R)-3-hydroxyacyl]-glucosamine N-acyltransferase activity"/>
    <property type="evidence" value="ECO:0007669"/>
    <property type="project" value="UniProtKB-EC"/>
</dbReference>
<evidence type="ECO:0000313" key="9">
    <source>
        <dbReference type="EMBL" id="PIU42274.1"/>
    </source>
</evidence>
<keyword evidence="2 7" id="KW-0441">Lipid A biosynthesis</keyword>
<comment type="caution">
    <text evidence="9">The sequence shown here is derived from an EMBL/GenBank/DDBJ whole genome shotgun (WGS) entry which is preliminary data.</text>
</comment>
<dbReference type="NCBIfam" id="NF002060">
    <property type="entry name" value="PRK00892.1"/>
    <property type="match status" value="1"/>
</dbReference>
<dbReference type="GO" id="GO:0016020">
    <property type="term" value="C:membrane"/>
    <property type="evidence" value="ECO:0007669"/>
    <property type="project" value="GOC"/>
</dbReference>
<dbReference type="PANTHER" id="PTHR43378">
    <property type="entry name" value="UDP-3-O-ACYLGLUCOSAMINE N-ACYLTRANSFERASE"/>
    <property type="match status" value="1"/>
</dbReference>
<feature type="active site" description="Proton acceptor" evidence="7">
    <location>
        <position position="239"/>
    </location>
</feature>
<reference evidence="9 10" key="1">
    <citation type="submission" date="2017-09" db="EMBL/GenBank/DDBJ databases">
        <title>Depth-based differentiation of microbial function through sediment-hosted aquifers and enrichment of novel symbionts in the deep terrestrial subsurface.</title>
        <authorList>
            <person name="Probst A.J."/>
            <person name="Ladd B."/>
            <person name="Jarett J.K."/>
            <person name="Geller-Mcgrath D.E."/>
            <person name="Sieber C.M."/>
            <person name="Emerson J.B."/>
            <person name="Anantharaman K."/>
            <person name="Thomas B.C."/>
            <person name="Malmstrom R."/>
            <person name="Stieglmeier M."/>
            <person name="Klingl A."/>
            <person name="Woyke T."/>
            <person name="Ryan C.M."/>
            <person name="Banfield J.F."/>
        </authorList>
    </citation>
    <scope>NUCLEOTIDE SEQUENCE [LARGE SCALE GENOMIC DNA]</scope>
    <source>
        <strain evidence="9">CG07_land_8_20_14_0_80_42_15</strain>
    </source>
</reference>
<evidence type="ECO:0000313" key="10">
    <source>
        <dbReference type="Proteomes" id="UP000230052"/>
    </source>
</evidence>
<name>A0A2J0KY85_9BACT</name>
<sequence length="354" mass="37180">MKKTVKEIAELINGEVVGDKNIVITGISGIKEAKEGDITFLANPKYAPLMETTKASCIIAPKDVEPKGKATLIKADNPDLGFAKVVSLLSPLGPVPVKGISSLASISKNAKLGKNVSVGPFAVVEDDAEIGDNTIIYAGAYIGNNAKIGKSTILYPHVSIREKCVIGDSVIMHSGVVIGSDGFGFATVAGVHHKIPQIGIVIVEDNVEIGANVTIDRARFGKTVIGKGTKIDNLVQIAHNVVIGENSIIVAQAGISGSTTIGKNVIMAGQSGIVGHVEIGDNTIIAAQSGISKSLDKNIFVIGSPARPQNIWKRINASMGHLPELLKTVSKLSKKVKVLEEKVYGKTEDNKERS</sequence>
<evidence type="ECO:0000256" key="1">
    <source>
        <dbReference type="ARBA" id="ARBA00022516"/>
    </source>
</evidence>
<keyword evidence="6 7" id="KW-0012">Acyltransferase</keyword>
<dbReference type="CDD" id="cd03352">
    <property type="entry name" value="LbH_LpxD"/>
    <property type="match status" value="1"/>
</dbReference>
<evidence type="ECO:0000256" key="3">
    <source>
        <dbReference type="ARBA" id="ARBA00022679"/>
    </source>
</evidence>
<comment type="function">
    <text evidence="7">Catalyzes the N-acylation of UDP-3-O-acylglucosamine using 3-hydroxyacyl-ACP as the acyl donor. Is involved in the biosynthesis of lipid A, a phosphorylated glycolipid that anchors the lipopolysaccharide to the outer membrane of the cell.</text>
</comment>
<dbReference type="HAMAP" id="MF_00523">
    <property type="entry name" value="LpxD"/>
    <property type="match status" value="1"/>
</dbReference>
<dbReference type="InterPro" id="IPR011004">
    <property type="entry name" value="Trimer_LpxA-like_sf"/>
</dbReference>
<dbReference type="InterPro" id="IPR018357">
    <property type="entry name" value="Hexapep_transf_CS"/>
</dbReference>
<dbReference type="EC" id="2.3.1.191" evidence="7"/>
<dbReference type="Gene3D" id="3.40.1390.10">
    <property type="entry name" value="MurE/MurF, N-terminal domain"/>
    <property type="match status" value="1"/>
</dbReference>
<dbReference type="SUPFAM" id="SSF51161">
    <property type="entry name" value="Trimeric LpxA-like enzymes"/>
    <property type="match status" value="1"/>
</dbReference>
<keyword evidence="1 7" id="KW-0444">Lipid biosynthesis</keyword>
<dbReference type="Pfam" id="PF00132">
    <property type="entry name" value="Hexapep"/>
    <property type="match status" value="3"/>
</dbReference>
<dbReference type="InterPro" id="IPR001451">
    <property type="entry name" value="Hexapep"/>
</dbReference>
<evidence type="ECO:0000256" key="7">
    <source>
        <dbReference type="HAMAP-Rule" id="MF_00523"/>
    </source>
</evidence>